<feature type="non-terminal residue" evidence="1">
    <location>
        <position position="53"/>
    </location>
</feature>
<dbReference type="AlphaFoldDB" id="A0AA35SDU6"/>
<keyword evidence="2" id="KW-1185">Reference proteome</keyword>
<accession>A0AA35SDU6</accession>
<proteinExistence type="predicted"/>
<comment type="caution">
    <text evidence="1">The sequence shown here is derived from an EMBL/GenBank/DDBJ whole genome shotgun (WGS) entry which is preliminary data.</text>
</comment>
<dbReference type="EMBL" id="CASHTH010002292">
    <property type="protein sequence ID" value="CAI8027634.1"/>
    <property type="molecule type" value="Genomic_DNA"/>
</dbReference>
<evidence type="ECO:0000313" key="2">
    <source>
        <dbReference type="Proteomes" id="UP001174909"/>
    </source>
</evidence>
<organism evidence="1 2">
    <name type="scientific">Geodia barretti</name>
    <name type="common">Barrett's horny sponge</name>
    <dbReference type="NCBI Taxonomy" id="519541"/>
    <lineage>
        <taxon>Eukaryota</taxon>
        <taxon>Metazoa</taxon>
        <taxon>Porifera</taxon>
        <taxon>Demospongiae</taxon>
        <taxon>Heteroscleromorpha</taxon>
        <taxon>Tetractinellida</taxon>
        <taxon>Astrophorina</taxon>
        <taxon>Geodiidae</taxon>
        <taxon>Geodia</taxon>
    </lineage>
</organism>
<gene>
    <name evidence="1" type="ORF">GBAR_LOCUS15769</name>
</gene>
<reference evidence="1" key="1">
    <citation type="submission" date="2023-03" db="EMBL/GenBank/DDBJ databases">
        <authorList>
            <person name="Steffen K."/>
            <person name="Cardenas P."/>
        </authorList>
    </citation>
    <scope>NUCLEOTIDE SEQUENCE</scope>
</reference>
<evidence type="ECO:0000313" key="1">
    <source>
        <dbReference type="EMBL" id="CAI8027634.1"/>
    </source>
</evidence>
<name>A0AA35SDU6_GEOBA</name>
<protein>
    <submittedName>
        <fullName evidence="1">Uncharacterized protein</fullName>
    </submittedName>
</protein>
<dbReference type="Proteomes" id="UP001174909">
    <property type="component" value="Unassembled WGS sequence"/>
</dbReference>
<sequence>ALTQNKLKLHTDNSSGSSKYVCDEEHRLVPHVWPLFPNLFHAKVVAISWLSTR</sequence>